<protein>
    <submittedName>
        <fullName evidence="1">Uncharacterized protein</fullName>
    </submittedName>
</protein>
<reference evidence="1" key="1">
    <citation type="journal article" date="2023" name="Science">
        <title>Genome structures resolve the early diversification of teleost fishes.</title>
        <authorList>
            <person name="Parey E."/>
            <person name="Louis A."/>
            <person name="Montfort J."/>
            <person name="Bouchez O."/>
            <person name="Roques C."/>
            <person name="Iampietro C."/>
            <person name="Lluch J."/>
            <person name="Castinel A."/>
            <person name="Donnadieu C."/>
            <person name="Desvignes T."/>
            <person name="Floi Bucao C."/>
            <person name="Jouanno E."/>
            <person name="Wen M."/>
            <person name="Mejri S."/>
            <person name="Dirks R."/>
            <person name="Jansen H."/>
            <person name="Henkel C."/>
            <person name="Chen W.J."/>
            <person name="Zahm M."/>
            <person name="Cabau C."/>
            <person name="Klopp C."/>
            <person name="Thompson A.W."/>
            <person name="Robinson-Rechavi M."/>
            <person name="Braasch I."/>
            <person name="Lecointre G."/>
            <person name="Bobe J."/>
            <person name="Postlethwait J.H."/>
            <person name="Berthelot C."/>
            <person name="Roest Crollius H."/>
            <person name="Guiguen Y."/>
        </authorList>
    </citation>
    <scope>NUCLEOTIDE SEQUENCE</scope>
    <source>
        <strain evidence="1">NC1722</strain>
    </source>
</reference>
<name>A0AAD7W6U7_9TELE</name>
<dbReference type="AlphaFoldDB" id="A0AAD7W6U7"/>
<accession>A0AAD7W6U7</accession>
<evidence type="ECO:0000313" key="2">
    <source>
        <dbReference type="Proteomes" id="UP001221898"/>
    </source>
</evidence>
<gene>
    <name evidence="1" type="ORF">AAFF_G00185120</name>
</gene>
<organism evidence="1 2">
    <name type="scientific">Aldrovandia affinis</name>
    <dbReference type="NCBI Taxonomy" id="143900"/>
    <lineage>
        <taxon>Eukaryota</taxon>
        <taxon>Metazoa</taxon>
        <taxon>Chordata</taxon>
        <taxon>Craniata</taxon>
        <taxon>Vertebrata</taxon>
        <taxon>Euteleostomi</taxon>
        <taxon>Actinopterygii</taxon>
        <taxon>Neopterygii</taxon>
        <taxon>Teleostei</taxon>
        <taxon>Notacanthiformes</taxon>
        <taxon>Halosauridae</taxon>
        <taxon>Aldrovandia</taxon>
    </lineage>
</organism>
<dbReference type="Proteomes" id="UP001221898">
    <property type="component" value="Unassembled WGS sequence"/>
</dbReference>
<proteinExistence type="predicted"/>
<keyword evidence="2" id="KW-1185">Reference proteome</keyword>
<dbReference type="EMBL" id="JAINUG010000247">
    <property type="protein sequence ID" value="KAJ8385558.1"/>
    <property type="molecule type" value="Genomic_DNA"/>
</dbReference>
<sequence length="89" mass="9406">MREKARPNDGAVDFCASAVVMVTEKEGKKKKKPLLRLPRQLFRGAETGSAGDGLSVAEGGLVPAGDVRIKGLLAVNVARDSLLRIFNSG</sequence>
<comment type="caution">
    <text evidence="1">The sequence shown here is derived from an EMBL/GenBank/DDBJ whole genome shotgun (WGS) entry which is preliminary data.</text>
</comment>
<evidence type="ECO:0000313" key="1">
    <source>
        <dbReference type="EMBL" id="KAJ8385558.1"/>
    </source>
</evidence>